<keyword evidence="3" id="KW-1185">Reference proteome</keyword>
<accession>A0A4V2K8Q8</accession>
<feature type="region of interest" description="Disordered" evidence="1">
    <location>
        <begin position="31"/>
        <end position="53"/>
    </location>
</feature>
<evidence type="ECO:0000313" key="3">
    <source>
        <dbReference type="Proteomes" id="UP000292082"/>
    </source>
</evidence>
<reference evidence="2 3" key="1">
    <citation type="submission" date="2019-01" db="EMBL/GenBank/DDBJ databases">
        <title>Draft genome sequences of three monokaryotic isolates of the white-rot basidiomycete fungus Dichomitus squalens.</title>
        <authorList>
            <consortium name="DOE Joint Genome Institute"/>
            <person name="Lopez S.C."/>
            <person name="Andreopoulos B."/>
            <person name="Pangilinan J."/>
            <person name="Lipzen A."/>
            <person name="Riley R."/>
            <person name="Ahrendt S."/>
            <person name="Ng V."/>
            <person name="Barry K."/>
            <person name="Daum C."/>
            <person name="Grigoriev I.V."/>
            <person name="Hilden K.S."/>
            <person name="Makela M.R."/>
            <person name="de Vries R.P."/>
        </authorList>
    </citation>
    <scope>NUCLEOTIDE SEQUENCE [LARGE SCALE GENOMIC DNA]</scope>
    <source>
        <strain evidence="2 3">CBS 464.89</strain>
    </source>
</reference>
<protein>
    <submittedName>
        <fullName evidence="2">Uncharacterized protein</fullName>
    </submittedName>
</protein>
<name>A0A4V2K8Q8_9APHY</name>
<dbReference type="Proteomes" id="UP000292082">
    <property type="component" value="Unassembled WGS sequence"/>
</dbReference>
<sequence>MEKTGPMPRPSSKAWGKKWKTMVEQEEQLKAEQKKREFKRKKKKFRRKKKEIDADTAPIEADLPFSQHAWREITVLKILRYAMSEIQQFREEMEELRHKMRLTCGAISNLA</sequence>
<proteinExistence type="predicted"/>
<dbReference type="EMBL" id="ML145101">
    <property type="protein sequence ID" value="TBU60888.1"/>
    <property type="molecule type" value="Genomic_DNA"/>
</dbReference>
<evidence type="ECO:0000313" key="2">
    <source>
        <dbReference type="EMBL" id="TBU60888.1"/>
    </source>
</evidence>
<feature type="compositionally biased region" description="Basic residues" evidence="1">
    <location>
        <begin position="36"/>
        <end position="49"/>
    </location>
</feature>
<gene>
    <name evidence="2" type="ORF">BD310DRAFT_975436</name>
</gene>
<dbReference type="AlphaFoldDB" id="A0A4V2K8Q8"/>
<organism evidence="2 3">
    <name type="scientific">Dichomitus squalens</name>
    <dbReference type="NCBI Taxonomy" id="114155"/>
    <lineage>
        <taxon>Eukaryota</taxon>
        <taxon>Fungi</taxon>
        <taxon>Dikarya</taxon>
        <taxon>Basidiomycota</taxon>
        <taxon>Agaricomycotina</taxon>
        <taxon>Agaricomycetes</taxon>
        <taxon>Polyporales</taxon>
        <taxon>Polyporaceae</taxon>
        <taxon>Dichomitus</taxon>
    </lineage>
</organism>
<evidence type="ECO:0000256" key="1">
    <source>
        <dbReference type="SAM" id="MobiDB-lite"/>
    </source>
</evidence>